<feature type="compositionally biased region" description="Pro residues" evidence="1">
    <location>
        <begin position="433"/>
        <end position="443"/>
    </location>
</feature>
<gene>
    <name evidence="3" type="ORF">EFK50_09455</name>
</gene>
<evidence type="ECO:0000313" key="4">
    <source>
        <dbReference type="Proteomes" id="UP000267128"/>
    </source>
</evidence>
<proteinExistence type="predicted"/>
<feature type="transmembrane region" description="Helical" evidence="2">
    <location>
        <begin position="315"/>
        <end position="335"/>
    </location>
</feature>
<keyword evidence="2" id="KW-1133">Transmembrane helix</keyword>
<feature type="region of interest" description="Disordered" evidence="1">
    <location>
        <begin position="336"/>
        <end position="447"/>
    </location>
</feature>
<keyword evidence="2" id="KW-0472">Membrane</keyword>
<sequence>MPSTREKTTVAITLASDVLGDAEITDSIGAGDVGSAARLWVRYWPTALTAARQYVEPAEVPGLAAEALIGTIAAIAIGRGPREDVEEFVTSAVRELGEGDDQTPDPGNAAGHPDVFVSAAMTRSFAELDEATQDSLRTIAADQALDDDHARALTVLQHYYLAEHADNAISTACRRPHIALMSVAEGSTKNMSAEAWVHLSTCAWCTEAFHEIASSNTALGALIDPAVLHPVASAPIAPVAGVAAATEAVEPWAAEPDDTEVAALAAVPAALEVTTPVPFEPWASEATATDDTTEVAAVGVASAAGARKRGRRRRLVALAAVTAAAVAVVAVVLSGGDDGTTPASAGTTPSATADDPTLPPSIGGPEAPETAPTTPAATTEAPTPTATPTDAATADATTAAAKPTKKSTPTKKPTTKPSSTPRPSDPPTTAEPTPTPTPTPTTTPKPCNALQKLLGLC</sequence>
<reference evidence="3 4" key="1">
    <citation type="submission" date="2018-11" db="EMBL/GenBank/DDBJ databases">
        <authorList>
            <person name="Li F."/>
        </authorList>
    </citation>
    <scope>NUCLEOTIDE SEQUENCE [LARGE SCALE GENOMIC DNA]</scope>
    <source>
        <strain evidence="3 4">Gsoil 097</strain>
    </source>
</reference>
<feature type="compositionally biased region" description="Low complexity" evidence="1">
    <location>
        <begin position="365"/>
        <end position="402"/>
    </location>
</feature>
<dbReference type="EMBL" id="RJSE01000007">
    <property type="protein sequence ID" value="RNL62043.1"/>
    <property type="molecule type" value="Genomic_DNA"/>
</dbReference>
<name>A0A3N0CGC1_9ACTN</name>
<organism evidence="3 4">
    <name type="scientific">Nocardioides marmoriginsengisoli</name>
    <dbReference type="NCBI Taxonomy" id="661483"/>
    <lineage>
        <taxon>Bacteria</taxon>
        <taxon>Bacillati</taxon>
        <taxon>Actinomycetota</taxon>
        <taxon>Actinomycetes</taxon>
        <taxon>Propionibacteriales</taxon>
        <taxon>Nocardioidaceae</taxon>
        <taxon>Nocardioides</taxon>
    </lineage>
</organism>
<evidence type="ECO:0000313" key="3">
    <source>
        <dbReference type="EMBL" id="RNL62043.1"/>
    </source>
</evidence>
<dbReference type="Proteomes" id="UP000267128">
    <property type="component" value="Unassembled WGS sequence"/>
</dbReference>
<protein>
    <submittedName>
        <fullName evidence="3">Uncharacterized protein</fullName>
    </submittedName>
</protein>
<evidence type="ECO:0000256" key="1">
    <source>
        <dbReference type="SAM" id="MobiDB-lite"/>
    </source>
</evidence>
<accession>A0A3N0CGC1</accession>
<keyword evidence="2" id="KW-0812">Transmembrane</keyword>
<feature type="compositionally biased region" description="Low complexity" evidence="1">
    <location>
        <begin position="410"/>
        <end position="432"/>
    </location>
</feature>
<comment type="caution">
    <text evidence="3">The sequence shown here is derived from an EMBL/GenBank/DDBJ whole genome shotgun (WGS) entry which is preliminary data.</text>
</comment>
<evidence type="ECO:0000256" key="2">
    <source>
        <dbReference type="SAM" id="Phobius"/>
    </source>
</evidence>
<dbReference type="AlphaFoldDB" id="A0A3N0CGC1"/>
<keyword evidence="4" id="KW-1185">Reference proteome</keyword>
<feature type="compositionally biased region" description="Low complexity" evidence="1">
    <location>
        <begin position="336"/>
        <end position="356"/>
    </location>
</feature>